<proteinExistence type="predicted"/>
<evidence type="ECO:0008006" key="5">
    <source>
        <dbReference type="Google" id="ProtNLM"/>
    </source>
</evidence>
<dbReference type="Pfam" id="PF23639">
    <property type="entry name" value="DUF7146"/>
    <property type="match status" value="1"/>
</dbReference>
<gene>
    <name evidence="3" type="ORF">GGQ61_003611</name>
</gene>
<dbReference type="Proteomes" id="UP000530564">
    <property type="component" value="Unassembled WGS sequence"/>
</dbReference>
<dbReference type="InterPro" id="IPR034154">
    <property type="entry name" value="TOPRIM_DnaG/twinkle"/>
</dbReference>
<name>A0A840A5A4_9CAUL</name>
<keyword evidence="4" id="KW-1185">Reference proteome</keyword>
<reference evidence="3 4" key="1">
    <citation type="submission" date="2020-08" db="EMBL/GenBank/DDBJ databases">
        <title>Genomic Encyclopedia of Type Strains, Phase IV (KMG-IV): sequencing the most valuable type-strain genomes for metagenomic binning, comparative biology and taxonomic classification.</title>
        <authorList>
            <person name="Goeker M."/>
        </authorList>
    </citation>
    <scope>NUCLEOTIDE SEQUENCE [LARGE SCALE GENOMIC DNA]</scope>
    <source>
        <strain evidence="3 4">DSM 21793</strain>
    </source>
</reference>
<protein>
    <recommendedName>
        <fullName evidence="5">Virulence-associated protein E</fullName>
    </recommendedName>
</protein>
<evidence type="ECO:0000313" key="3">
    <source>
        <dbReference type="EMBL" id="MBB3892873.1"/>
    </source>
</evidence>
<evidence type="ECO:0000259" key="2">
    <source>
        <dbReference type="Pfam" id="PF23639"/>
    </source>
</evidence>
<dbReference type="RefSeq" id="WP_183775837.1">
    <property type="nucleotide sequence ID" value="NZ_JACIDK010000006.1"/>
</dbReference>
<feature type="domain" description="Toprim" evidence="1">
    <location>
        <begin position="207"/>
        <end position="293"/>
    </location>
</feature>
<organism evidence="3 4">
    <name type="scientific">Phenylobacterium haematophilum</name>
    <dbReference type="NCBI Taxonomy" id="98513"/>
    <lineage>
        <taxon>Bacteria</taxon>
        <taxon>Pseudomonadati</taxon>
        <taxon>Pseudomonadota</taxon>
        <taxon>Alphaproteobacteria</taxon>
        <taxon>Caulobacterales</taxon>
        <taxon>Caulobacteraceae</taxon>
        <taxon>Phenylobacterium</taxon>
    </lineage>
</organism>
<dbReference type="CDD" id="cd01029">
    <property type="entry name" value="TOPRIM_primases"/>
    <property type="match status" value="1"/>
</dbReference>
<evidence type="ECO:0000259" key="1">
    <source>
        <dbReference type="Pfam" id="PF13362"/>
    </source>
</evidence>
<sequence>MSLRAIVEVLGGDLYDGGRRANIPAPGHSRADRSVSLLLKDDRVIVHTFGDGDWQAVLDDLRAKRLIDADNAPRSVSFGEGVDQASAHKPDVRRLDAARRLWEAGRPVAGALAERHCRLRQIERALPGPQVLRHAGETPVSAYAESRYRRPALLVAISAADGSFSAVEVTYLAANGQRALDLRLPRKTVGPVPPGSAVRLDPAAPEMLVAEGVFTALSATERFALPGWALLSTRNLRSWSAPEGVRRVLIAADRGKDGEASAEILAARLRRQGVAPTIALPPEPHGDWNEAARPA</sequence>
<dbReference type="EMBL" id="JACIDK010000006">
    <property type="protein sequence ID" value="MBB3892873.1"/>
    <property type="molecule type" value="Genomic_DNA"/>
</dbReference>
<dbReference type="InterPro" id="IPR006171">
    <property type="entry name" value="TOPRIM_dom"/>
</dbReference>
<dbReference type="InterPro" id="IPR055570">
    <property type="entry name" value="DUF7146"/>
</dbReference>
<dbReference type="AlphaFoldDB" id="A0A840A5A4"/>
<evidence type="ECO:0000313" key="4">
    <source>
        <dbReference type="Proteomes" id="UP000530564"/>
    </source>
</evidence>
<accession>A0A840A5A4</accession>
<dbReference type="Pfam" id="PF13362">
    <property type="entry name" value="Toprim_3"/>
    <property type="match status" value="1"/>
</dbReference>
<feature type="domain" description="DUF7146" evidence="2">
    <location>
        <begin position="94"/>
        <end position="200"/>
    </location>
</feature>
<comment type="caution">
    <text evidence="3">The sequence shown here is derived from an EMBL/GenBank/DDBJ whole genome shotgun (WGS) entry which is preliminary data.</text>
</comment>